<dbReference type="SMART" id="SM00421">
    <property type="entry name" value="HTH_LUXR"/>
    <property type="match status" value="1"/>
</dbReference>
<dbReference type="GO" id="GO:0003677">
    <property type="term" value="F:DNA binding"/>
    <property type="evidence" value="ECO:0007669"/>
    <property type="project" value="UniProtKB-KW"/>
</dbReference>
<dbReference type="PANTHER" id="PTHR43214">
    <property type="entry name" value="TWO-COMPONENT RESPONSE REGULATOR"/>
    <property type="match status" value="1"/>
</dbReference>
<evidence type="ECO:0000256" key="5">
    <source>
        <dbReference type="PROSITE-ProRule" id="PRU00169"/>
    </source>
</evidence>
<dbReference type="InterPro" id="IPR039420">
    <property type="entry name" value="WalR-like"/>
</dbReference>
<dbReference type="InterPro" id="IPR000792">
    <property type="entry name" value="Tscrpt_reg_LuxR_C"/>
</dbReference>
<dbReference type="GO" id="GO:0000160">
    <property type="term" value="P:phosphorelay signal transduction system"/>
    <property type="evidence" value="ECO:0007669"/>
    <property type="project" value="InterPro"/>
</dbReference>
<proteinExistence type="predicted"/>
<keyword evidence="2" id="KW-0805">Transcription regulation</keyword>
<evidence type="ECO:0000259" key="6">
    <source>
        <dbReference type="PROSITE" id="PS50043"/>
    </source>
</evidence>
<accession>A0A212JGY8</accession>
<dbReference type="SUPFAM" id="SSF52172">
    <property type="entry name" value="CheY-like"/>
    <property type="match status" value="1"/>
</dbReference>
<dbReference type="InterPro" id="IPR001789">
    <property type="entry name" value="Sig_transdc_resp-reg_receiver"/>
</dbReference>
<dbReference type="PROSITE" id="PS00622">
    <property type="entry name" value="HTH_LUXR_1"/>
    <property type="match status" value="1"/>
</dbReference>
<evidence type="ECO:0000256" key="3">
    <source>
        <dbReference type="ARBA" id="ARBA00023125"/>
    </source>
</evidence>
<keyword evidence="3" id="KW-0238">DNA-binding</keyword>
<dbReference type="SMART" id="SM00448">
    <property type="entry name" value="REC"/>
    <property type="match status" value="1"/>
</dbReference>
<name>A0A212JGY8_9PROT</name>
<dbReference type="InterPro" id="IPR011006">
    <property type="entry name" value="CheY-like_superfamily"/>
</dbReference>
<feature type="modified residue" description="4-aspartylphosphate" evidence="5">
    <location>
        <position position="55"/>
    </location>
</feature>
<sequence length="209" mass="21913">MTPARILLLDDHPAVRQGIGILLESRGYAVGGEAATRDAALALLAGAAFDLAIVDLSLESGSGLDLLADLAAGAVPALVYSMHEDPQTVALALRQGARGYVTKRDEPGDLLCGVAAVLRGERFLAPRAARVLDAGNGSDGEAALSERERQVLEMTGEGQSNAEIAFALGIGPRTVETYHARIAEKLGLSGVRDLRKYAISRRVEISSLL</sequence>
<feature type="domain" description="Response regulatory" evidence="7">
    <location>
        <begin position="5"/>
        <end position="118"/>
    </location>
</feature>
<dbReference type="PRINTS" id="PR00038">
    <property type="entry name" value="HTHLUXR"/>
</dbReference>
<dbReference type="Gene3D" id="3.40.50.2300">
    <property type="match status" value="1"/>
</dbReference>
<evidence type="ECO:0000313" key="8">
    <source>
        <dbReference type="EMBL" id="SBV98713.1"/>
    </source>
</evidence>
<feature type="domain" description="HTH luxR-type" evidence="6">
    <location>
        <begin position="137"/>
        <end position="202"/>
    </location>
</feature>
<dbReference type="AlphaFoldDB" id="A0A212JGY8"/>
<dbReference type="CDD" id="cd06170">
    <property type="entry name" value="LuxR_C_like"/>
    <property type="match status" value="1"/>
</dbReference>
<dbReference type="Pfam" id="PF00072">
    <property type="entry name" value="Response_reg"/>
    <property type="match status" value="1"/>
</dbReference>
<protein>
    <submittedName>
        <fullName evidence="8">Two component transcriptional regulator, LuxR family</fullName>
    </submittedName>
</protein>
<keyword evidence="4" id="KW-0804">Transcription</keyword>
<dbReference type="InterPro" id="IPR016032">
    <property type="entry name" value="Sig_transdc_resp-reg_C-effctor"/>
</dbReference>
<dbReference type="EMBL" id="FLUO01000001">
    <property type="protein sequence ID" value="SBV98713.1"/>
    <property type="molecule type" value="Genomic_DNA"/>
</dbReference>
<dbReference type="Pfam" id="PF00196">
    <property type="entry name" value="GerE"/>
    <property type="match status" value="1"/>
</dbReference>
<evidence type="ECO:0000256" key="1">
    <source>
        <dbReference type="ARBA" id="ARBA00022553"/>
    </source>
</evidence>
<evidence type="ECO:0000256" key="4">
    <source>
        <dbReference type="ARBA" id="ARBA00023163"/>
    </source>
</evidence>
<gene>
    <name evidence="8" type="ORF">KL86APRO_11046</name>
</gene>
<dbReference type="CDD" id="cd17535">
    <property type="entry name" value="REC_NarL-like"/>
    <property type="match status" value="1"/>
</dbReference>
<dbReference type="InterPro" id="IPR058245">
    <property type="entry name" value="NreC/VraR/RcsB-like_REC"/>
</dbReference>
<dbReference type="PROSITE" id="PS50110">
    <property type="entry name" value="RESPONSE_REGULATORY"/>
    <property type="match status" value="1"/>
</dbReference>
<evidence type="ECO:0000256" key="2">
    <source>
        <dbReference type="ARBA" id="ARBA00023015"/>
    </source>
</evidence>
<dbReference type="PROSITE" id="PS50043">
    <property type="entry name" value="HTH_LUXR_2"/>
    <property type="match status" value="1"/>
</dbReference>
<dbReference type="GO" id="GO:0006355">
    <property type="term" value="P:regulation of DNA-templated transcription"/>
    <property type="evidence" value="ECO:0007669"/>
    <property type="project" value="InterPro"/>
</dbReference>
<evidence type="ECO:0000259" key="7">
    <source>
        <dbReference type="PROSITE" id="PS50110"/>
    </source>
</evidence>
<keyword evidence="1 5" id="KW-0597">Phosphoprotein</keyword>
<dbReference type="SUPFAM" id="SSF46894">
    <property type="entry name" value="C-terminal effector domain of the bipartite response regulators"/>
    <property type="match status" value="1"/>
</dbReference>
<reference evidence="8" key="1">
    <citation type="submission" date="2016-04" db="EMBL/GenBank/DDBJ databases">
        <authorList>
            <person name="Evans L.H."/>
            <person name="Alamgir A."/>
            <person name="Owens N."/>
            <person name="Weber N.D."/>
            <person name="Virtaneva K."/>
            <person name="Barbian K."/>
            <person name="Babar A."/>
            <person name="Rosenke K."/>
        </authorList>
    </citation>
    <scope>NUCLEOTIDE SEQUENCE</scope>
    <source>
        <strain evidence="8">86</strain>
    </source>
</reference>
<organism evidence="8">
    <name type="scientific">uncultured Alphaproteobacteria bacterium</name>
    <dbReference type="NCBI Taxonomy" id="91750"/>
    <lineage>
        <taxon>Bacteria</taxon>
        <taxon>Pseudomonadati</taxon>
        <taxon>Pseudomonadota</taxon>
        <taxon>Alphaproteobacteria</taxon>
        <taxon>environmental samples</taxon>
    </lineage>
</organism>
<dbReference type="PANTHER" id="PTHR43214:SF41">
    <property type="entry name" value="NITRATE_NITRITE RESPONSE REGULATOR PROTEIN NARP"/>
    <property type="match status" value="1"/>
</dbReference>